<accession>A0A073JQV6</accession>
<gene>
    <name evidence="1" type="ORF">LR3_08780</name>
</gene>
<evidence type="ECO:0000313" key="1">
    <source>
        <dbReference type="EMBL" id="KEK16140.1"/>
    </source>
</evidence>
<organism evidence="1 2">
    <name type="scientific">Limosilactobacillus reuteri</name>
    <name type="common">Lactobacillus reuteri</name>
    <dbReference type="NCBI Taxonomy" id="1598"/>
    <lineage>
        <taxon>Bacteria</taxon>
        <taxon>Bacillati</taxon>
        <taxon>Bacillota</taxon>
        <taxon>Bacilli</taxon>
        <taxon>Lactobacillales</taxon>
        <taxon>Lactobacillaceae</taxon>
        <taxon>Limosilactobacillus</taxon>
    </lineage>
</organism>
<dbReference type="PATRIC" id="fig|1598.90.peg.555"/>
<dbReference type="Proteomes" id="UP000027731">
    <property type="component" value="Unassembled WGS sequence"/>
</dbReference>
<evidence type="ECO:0000313" key="2">
    <source>
        <dbReference type="Proteomes" id="UP000027731"/>
    </source>
</evidence>
<sequence length="95" mass="10661">MVKIDIQEQLAEALLQAQTALKEFGEGKNDDDVTIDDFEEMIVDELNKESILVSDERIIAVAEWVVTCVEDNGVHISTAIEESIESSIDELMNDY</sequence>
<proteinExistence type="predicted"/>
<comment type="caution">
    <text evidence="1">The sequence shown here is derived from an EMBL/GenBank/DDBJ whole genome shotgun (WGS) entry which is preliminary data.</text>
</comment>
<protein>
    <submittedName>
        <fullName evidence="1">Uncharacterized protein</fullName>
    </submittedName>
</protein>
<dbReference type="AlphaFoldDB" id="A0A073JQV6"/>
<dbReference type="EMBL" id="JOSX01000010">
    <property type="protein sequence ID" value="KEK16140.1"/>
    <property type="molecule type" value="Genomic_DNA"/>
</dbReference>
<name>A0A073JQV6_LIMRT</name>
<reference evidence="1 2" key="1">
    <citation type="submission" date="2014-06" db="EMBL/GenBank/DDBJ databases">
        <title>Genetic determinant of reutericyclin biosynthesis of Lactobacillus reuteri.</title>
        <authorList>
            <person name="Lin X."/>
            <person name="Duar R."/>
            <person name="Walter J."/>
            <person name="Gaenzle M."/>
        </authorList>
    </citation>
    <scope>NUCLEOTIDE SEQUENCE [LARGE SCALE GENOMIC DNA]</scope>
    <source>
        <strain evidence="1 2">LTH2584</strain>
    </source>
</reference>